<dbReference type="Gramene" id="AET6Gv20905000.8">
    <property type="protein sequence ID" value="AET6Gv20905000.8"/>
    <property type="gene ID" value="AET6Gv20905000"/>
</dbReference>
<reference evidence="1" key="3">
    <citation type="journal article" date="2017" name="Nature">
        <title>Genome sequence of the progenitor of the wheat D genome Aegilops tauschii.</title>
        <authorList>
            <person name="Luo M.C."/>
            <person name="Gu Y.Q."/>
            <person name="Puiu D."/>
            <person name="Wang H."/>
            <person name="Twardziok S.O."/>
            <person name="Deal K.R."/>
            <person name="Huo N."/>
            <person name="Zhu T."/>
            <person name="Wang L."/>
            <person name="Wang Y."/>
            <person name="McGuire P.E."/>
            <person name="Liu S."/>
            <person name="Long H."/>
            <person name="Ramasamy R.K."/>
            <person name="Rodriguez J.C."/>
            <person name="Van S.L."/>
            <person name="Yuan L."/>
            <person name="Wang Z."/>
            <person name="Xia Z."/>
            <person name="Xiao L."/>
            <person name="Anderson O.D."/>
            <person name="Ouyang S."/>
            <person name="Liang Y."/>
            <person name="Zimin A.V."/>
            <person name="Pertea G."/>
            <person name="Qi P."/>
            <person name="Bennetzen J.L."/>
            <person name="Dai X."/>
            <person name="Dawson M.W."/>
            <person name="Muller H.G."/>
            <person name="Kugler K."/>
            <person name="Rivarola-Duarte L."/>
            <person name="Spannagl M."/>
            <person name="Mayer K.F.X."/>
            <person name="Lu F.H."/>
            <person name="Bevan M.W."/>
            <person name="Leroy P."/>
            <person name="Li P."/>
            <person name="You F.M."/>
            <person name="Sun Q."/>
            <person name="Liu Z."/>
            <person name="Lyons E."/>
            <person name="Wicker T."/>
            <person name="Salzberg S.L."/>
            <person name="Devos K.M."/>
            <person name="Dvorak J."/>
        </authorList>
    </citation>
    <scope>NUCLEOTIDE SEQUENCE [LARGE SCALE GENOMIC DNA]</scope>
    <source>
        <strain evidence="1">cv. AL8/78</strain>
    </source>
</reference>
<reference evidence="2" key="2">
    <citation type="journal article" date="2017" name="Nat. Plants">
        <title>The Aegilops tauschii genome reveals multiple impacts of transposons.</title>
        <authorList>
            <person name="Zhao G."/>
            <person name="Zou C."/>
            <person name="Li K."/>
            <person name="Wang K."/>
            <person name="Li T."/>
            <person name="Gao L."/>
            <person name="Zhang X."/>
            <person name="Wang H."/>
            <person name="Yang Z."/>
            <person name="Liu X."/>
            <person name="Jiang W."/>
            <person name="Mao L."/>
            <person name="Kong X."/>
            <person name="Jiao Y."/>
            <person name="Jia J."/>
        </authorList>
    </citation>
    <scope>NUCLEOTIDE SEQUENCE [LARGE SCALE GENOMIC DNA]</scope>
    <source>
        <strain evidence="2">cv. AL8/78</strain>
    </source>
</reference>
<dbReference type="GO" id="GO:0004566">
    <property type="term" value="F:beta-glucuronidase activity"/>
    <property type="evidence" value="ECO:0007669"/>
    <property type="project" value="TreeGrafter"/>
</dbReference>
<reference evidence="2" key="1">
    <citation type="journal article" date="2014" name="Science">
        <title>Ancient hybridizations among the ancestral genomes of bread wheat.</title>
        <authorList>
            <consortium name="International Wheat Genome Sequencing Consortium,"/>
            <person name="Marcussen T."/>
            <person name="Sandve S.R."/>
            <person name="Heier L."/>
            <person name="Spannagl M."/>
            <person name="Pfeifer M."/>
            <person name="Jakobsen K.S."/>
            <person name="Wulff B.B."/>
            <person name="Steuernagel B."/>
            <person name="Mayer K.F."/>
            <person name="Olsen O.A."/>
        </authorList>
    </citation>
    <scope>NUCLEOTIDE SEQUENCE [LARGE SCALE GENOMIC DNA]</scope>
    <source>
        <strain evidence="2">cv. AL8/78</strain>
    </source>
</reference>
<reference evidence="1" key="4">
    <citation type="submission" date="2019-03" db="UniProtKB">
        <authorList>
            <consortium name="EnsemblPlants"/>
        </authorList>
    </citation>
    <scope>IDENTIFICATION</scope>
</reference>
<dbReference type="Proteomes" id="UP000015105">
    <property type="component" value="Chromosome 6D"/>
</dbReference>
<dbReference type="InterPro" id="IPR005199">
    <property type="entry name" value="Glyco_hydro_79"/>
</dbReference>
<evidence type="ECO:0000313" key="2">
    <source>
        <dbReference type="Proteomes" id="UP000015105"/>
    </source>
</evidence>
<reference evidence="1" key="5">
    <citation type="journal article" date="2021" name="G3 (Bethesda)">
        <title>Aegilops tauschii genome assembly Aet v5.0 features greater sequence contiguity and improved annotation.</title>
        <authorList>
            <person name="Wang L."/>
            <person name="Zhu T."/>
            <person name="Rodriguez J.C."/>
            <person name="Deal K.R."/>
            <person name="Dubcovsky J."/>
            <person name="McGuire P.E."/>
            <person name="Lux T."/>
            <person name="Spannagl M."/>
            <person name="Mayer K.F.X."/>
            <person name="Baldrich P."/>
            <person name="Meyers B.C."/>
            <person name="Huo N."/>
            <person name="Gu Y.Q."/>
            <person name="Zhou H."/>
            <person name="Devos K.M."/>
            <person name="Bennetzen J.L."/>
            <person name="Unver T."/>
            <person name="Budak H."/>
            <person name="Gulick P.J."/>
            <person name="Galiba G."/>
            <person name="Kalapos B."/>
            <person name="Nelson D.R."/>
            <person name="Li P."/>
            <person name="You F.M."/>
            <person name="Luo M.C."/>
            <person name="Dvorak J."/>
        </authorList>
    </citation>
    <scope>NUCLEOTIDE SEQUENCE [LARGE SCALE GENOMIC DNA]</scope>
    <source>
        <strain evidence="1">cv. AL8/78</strain>
    </source>
</reference>
<dbReference type="EnsemblPlants" id="AET6Gv20905000.8">
    <property type="protein sequence ID" value="AET6Gv20905000.8"/>
    <property type="gene ID" value="AET6Gv20905000"/>
</dbReference>
<organism evidence="1 2">
    <name type="scientific">Aegilops tauschii subsp. strangulata</name>
    <name type="common">Goatgrass</name>
    <dbReference type="NCBI Taxonomy" id="200361"/>
    <lineage>
        <taxon>Eukaryota</taxon>
        <taxon>Viridiplantae</taxon>
        <taxon>Streptophyta</taxon>
        <taxon>Embryophyta</taxon>
        <taxon>Tracheophyta</taxon>
        <taxon>Spermatophyta</taxon>
        <taxon>Magnoliopsida</taxon>
        <taxon>Liliopsida</taxon>
        <taxon>Poales</taxon>
        <taxon>Poaceae</taxon>
        <taxon>BOP clade</taxon>
        <taxon>Pooideae</taxon>
        <taxon>Triticodae</taxon>
        <taxon>Triticeae</taxon>
        <taxon>Triticinae</taxon>
        <taxon>Aegilops</taxon>
    </lineage>
</organism>
<dbReference type="PANTHER" id="PTHR14363">
    <property type="entry name" value="HEPARANASE-RELATED"/>
    <property type="match status" value="1"/>
</dbReference>
<keyword evidence="2" id="KW-1185">Reference proteome</keyword>
<sequence>QIVFGLNALNGRVPMPDGSMGGPWDYTNAASFIHYTVSKGYDIYGWELGMYADQRDLYTNILF</sequence>
<accession>A0A453PY74</accession>
<dbReference type="Pfam" id="PF03662">
    <property type="entry name" value="Glyco_hydro_79n"/>
    <property type="match status" value="1"/>
</dbReference>
<name>A0A453PY74_AEGTS</name>
<proteinExistence type="predicted"/>
<dbReference type="AlphaFoldDB" id="A0A453PY74"/>
<protein>
    <submittedName>
        <fullName evidence="1">Uncharacterized protein</fullName>
    </submittedName>
</protein>
<evidence type="ECO:0000313" key="1">
    <source>
        <dbReference type="EnsemblPlants" id="AET6Gv20905000.8"/>
    </source>
</evidence>
<dbReference type="GO" id="GO:0016020">
    <property type="term" value="C:membrane"/>
    <property type="evidence" value="ECO:0007669"/>
    <property type="project" value="InterPro"/>
</dbReference>
<dbReference type="GO" id="GO:0009505">
    <property type="term" value="C:plant-type cell wall"/>
    <property type="evidence" value="ECO:0007669"/>
    <property type="project" value="TreeGrafter"/>
</dbReference>
<dbReference type="PANTHER" id="PTHR14363:SF17">
    <property type="entry name" value="HEPARANASE-LIKE PROTEIN 3"/>
    <property type="match status" value="1"/>
</dbReference>